<evidence type="ECO:0000313" key="5">
    <source>
        <dbReference type="Proteomes" id="UP000039046"/>
    </source>
</evidence>
<dbReference type="InterPro" id="IPR045464">
    <property type="entry name" value="Hrt3/FBXO9_C"/>
</dbReference>
<dbReference type="EMBL" id="CDHN01000002">
    <property type="protein sequence ID" value="CEJ85208.1"/>
    <property type="molecule type" value="Genomic_DNA"/>
</dbReference>
<organism evidence="4 5">
    <name type="scientific">[Torrubiella] hemipterigena</name>
    <dbReference type="NCBI Taxonomy" id="1531966"/>
    <lineage>
        <taxon>Eukaryota</taxon>
        <taxon>Fungi</taxon>
        <taxon>Dikarya</taxon>
        <taxon>Ascomycota</taxon>
        <taxon>Pezizomycotina</taxon>
        <taxon>Sordariomycetes</taxon>
        <taxon>Hypocreomycetidae</taxon>
        <taxon>Hypocreales</taxon>
        <taxon>Clavicipitaceae</taxon>
        <taxon>Clavicipitaceae incertae sedis</taxon>
        <taxon>'Torrubiella' clade</taxon>
    </lineage>
</organism>
<name>A0A0A1TBP3_9HYPO</name>
<dbReference type="PANTHER" id="PTHR12874">
    <property type="entry name" value="F-BOX ONLY PROTEIN 48-RELATED"/>
    <property type="match status" value="1"/>
</dbReference>
<dbReference type="GO" id="GO:0019005">
    <property type="term" value="C:SCF ubiquitin ligase complex"/>
    <property type="evidence" value="ECO:0007669"/>
    <property type="project" value="TreeGrafter"/>
</dbReference>
<feature type="region of interest" description="Disordered" evidence="2">
    <location>
        <begin position="151"/>
        <end position="201"/>
    </location>
</feature>
<proteinExistence type="predicted"/>
<dbReference type="STRING" id="1531966.A0A0A1TBP3"/>
<dbReference type="AlphaFoldDB" id="A0A0A1TBP3"/>
<evidence type="ECO:0000256" key="2">
    <source>
        <dbReference type="SAM" id="MobiDB-lite"/>
    </source>
</evidence>
<feature type="region of interest" description="Disordered" evidence="2">
    <location>
        <begin position="22"/>
        <end position="108"/>
    </location>
</feature>
<dbReference type="PROSITE" id="PS50181">
    <property type="entry name" value="FBOX"/>
    <property type="match status" value="1"/>
</dbReference>
<evidence type="ECO:0000313" key="4">
    <source>
        <dbReference type="EMBL" id="CEJ85208.1"/>
    </source>
</evidence>
<dbReference type="Gene3D" id="1.20.1280.50">
    <property type="match status" value="1"/>
</dbReference>
<feature type="compositionally biased region" description="Low complexity" evidence="2">
    <location>
        <begin position="30"/>
        <end position="55"/>
    </location>
</feature>
<dbReference type="InterPro" id="IPR036047">
    <property type="entry name" value="F-box-like_dom_sf"/>
</dbReference>
<gene>
    <name evidence="4" type="ORF">VHEMI03700</name>
</gene>
<protein>
    <recommendedName>
        <fullName evidence="3">F-box domain-containing protein</fullName>
    </recommendedName>
</protein>
<dbReference type="InterPro" id="IPR001810">
    <property type="entry name" value="F-box_dom"/>
</dbReference>
<dbReference type="Pfam" id="PF19270">
    <property type="entry name" value="FBO_C"/>
    <property type="match status" value="1"/>
</dbReference>
<dbReference type="SUPFAM" id="SSF81383">
    <property type="entry name" value="F-box domain"/>
    <property type="match status" value="1"/>
</dbReference>
<feature type="domain" description="F-box" evidence="3">
    <location>
        <begin position="232"/>
        <end position="282"/>
    </location>
</feature>
<evidence type="ECO:0000259" key="3">
    <source>
        <dbReference type="PROSITE" id="PS50181"/>
    </source>
</evidence>
<keyword evidence="1" id="KW-0833">Ubl conjugation pathway</keyword>
<feature type="compositionally biased region" description="Polar residues" evidence="2">
    <location>
        <begin position="464"/>
        <end position="475"/>
    </location>
</feature>
<feature type="region of interest" description="Disordered" evidence="2">
    <location>
        <begin position="460"/>
        <end position="488"/>
    </location>
</feature>
<sequence length="560" mass="62756">MSADSGLGSELESFRQKWLSDLRTKREGEAAASSSSTTSAAPAPGSSTSSNAGSSRRQNAPPSPRSLRKPIWDEGDYLQGYNFDEMPSTQTATSQPQEPKATEKKKKLVSALDHFEEAMQKEAIGNMGDSLKLYRQAYRLDHTVDKRYREKYFPPKPTTTDASHATATTKKAATETTAPTKKPAATKTPVQPEQGKADGEAKPLTIKELLASFSALKIEAKVPDVEGEPPLPCPISELPDELLVHIMRDVAVADIANFVRLALVCKRMAYLVATEQRIWRQVCIAPEFGFAGMHRRWRSDIEWTTSKPSGEDYIDDDDQEQLDDDGNLISPREMAERDRIESYLTTCALTPTPYPSWKAMFRHRPRVRFNGCYISTVNYIRSGAASTNQSTWGGSPIHIITYYRYLRLFRDGSLISLLTTHEPADVVHHLTREQLLQHHDQAQSHLPSAVMHLAHRGRWRLSSPVPSNNRSSTRSHPSDTAAPSGDADLYVETEGVGTKYLYRMDLTLRSAGKASATKNNKLVWRAFYSYNKLTDDWGEFTLKNDKPFFFSRVRSYGLGE</sequence>
<dbReference type="HOGENOM" id="CLU_017706_0_0_1"/>
<dbReference type="GO" id="GO:0005737">
    <property type="term" value="C:cytoplasm"/>
    <property type="evidence" value="ECO:0007669"/>
    <property type="project" value="TreeGrafter"/>
</dbReference>
<accession>A0A0A1TBP3</accession>
<keyword evidence="5" id="KW-1185">Reference proteome</keyword>
<dbReference type="GO" id="GO:0031146">
    <property type="term" value="P:SCF-dependent proteasomal ubiquitin-dependent protein catabolic process"/>
    <property type="evidence" value="ECO:0007669"/>
    <property type="project" value="TreeGrafter"/>
</dbReference>
<dbReference type="Proteomes" id="UP000039046">
    <property type="component" value="Unassembled WGS sequence"/>
</dbReference>
<feature type="compositionally biased region" description="Low complexity" evidence="2">
    <location>
        <begin position="158"/>
        <end position="189"/>
    </location>
</feature>
<dbReference type="PANTHER" id="PTHR12874:SF9">
    <property type="entry name" value="F-BOX ONLY PROTEIN 48"/>
    <property type="match status" value="1"/>
</dbReference>
<dbReference type="Pfam" id="PF12937">
    <property type="entry name" value="F-box-like"/>
    <property type="match status" value="1"/>
</dbReference>
<feature type="compositionally biased region" description="Polar residues" evidence="2">
    <location>
        <begin position="87"/>
        <end position="97"/>
    </location>
</feature>
<reference evidence="4 5" key="1">
    <citation type="journal article" date="2015" name="Genome Announc.">
        <title>Draft Genome Sequence and Gene Annotation of the Entomopathogenic Fungus Verticillium hemipterigenum.</title>
        <authorList>
            <person name="Horn F."/>
            <person name="Habel A."/>
            <person name="Scharf D.H."/>
            <person name="Dworschak J."/>
            <person name="Brakhage A.A."/>
            <person name="Guthke R."/>
            <person name="Hertweck C."/>
            <person name="Linde J."/>
        </authorList>
    </citation>
    <scope>NUCLEOTIDE SEQUENCE [LARGE SCALE GENOMIC DNA]</scope>
</reference>
<evidence type="ECO:0000256" key="1">
    <source>
        <dbReference type="ARBA" id="ARBA00022786"/>
    </source>
</evidence>